<sequence length="143" mass="16061">MAPGQPFERPYADDGARPLPAPAPGRFSPRPTVTPFPVDLDRANTEREQLERLAEVEQHLQEVAAQAQGAEDQRENEFRHNEEDRARLFMEGEERRAQEARERLDAIWKDAEGLGPPPPRPPTVHEMGDGASIHSVHSVRASE</sequence>
<feature type="non-terminal residue" evidence="2">
    <location>
        <position position="143"/>
    </location>
</feature>
<gene>
    <name evidence="2" type="ORF">DFH08DRAFT_886068</name>
</gene>
<comment type="caution">
    <text evidence="2">The sequence shown here is derived from an EMBL/GenBank/DDBJ whole genome shotgun (WGS) entry which is preliminary data.</text>
</comment>
<evidence type="ECO:0000313" key="3">
    <source>
        <dbReference type="Proteomes" id="UP001218218"/>
    </source>
</evidence>
<accession>A0AAD6ZKU2</accession>
<organism evidence="2 3">
    <name type="scientific">Mycena albidolilacea</name>
    <dbReference type="NCBI Taxonomy" id="1033008"/>
    <lineage>
        <taxon>Eukaryota</taxon>
        <taxon>Fungi</taxon>
        <taxon>Dikarya</taxon>
        <taxon>Basidiomycota</taxon>
        <taxon>Agaricomycotina</taxon>
        <taxon>Agaricomycetes</taxon>
        <taxon>Agaricomycetidae</taxon>
        <taxon>Agaricales</taxon>
        <taxon>Marasmiineae</taxon>
        <taxon>Mycenaceae</taxon>
        <taxon>Mycena</taxon>
    </lineage>
</organism>
<dbReference type="AlphaFoldDB" id="A0AAD6ZKU2"/>
<dbReference type="EMBL" id="JARIHO010000042">
    <property type="protein sequence ID" value="KAJ7326495.1"/>
    <property type="molecule type" value="Genomic_DNA"/>
</dbReference>
<evidence type="ECO:0000313" key="2">
    <source>
        <dbReference type="EMBL" id="KAJ7326495.1"/>
    </source>
</evidence>
<protein>
    <submittedName>
        <fullName evidence="2">Uncharacterized protein</fullName>
    </submittedName>
</protein>
<reference evidence="2" key="1">
    <citation type="submission" date="2023-03" db="EMBL/GenBank/DDBJ databases">
        <title>Massive genome expansion in bonnet fungi (Mycena s.s.) driven by repeated elements and novel gene families across ecological guilds.</title>
        <authorList>
            <consortium name="Lawrence Berkeley National Laboratory"/>
            <person name="Harder C.B."/>
            <person name="Miyauchi S."/>
            <person name="Viragh M."/>
            <person name="Kuo A."/>
            <person name="Thoen E."/>
            <person name="Andreopoulos B."/>
            <person name="Lu D."/>
            <person name="Skrede I."/>
            <person name="Drula E."/>
            <person name="Henrissat B."/>
            <person name="Morin E."/>
            <person name="Kohler A."/>
            <person name="Barry K."/>
            <person name="LaButti K."/>
            <person name="Morin E."/>
            <person name="Salamov A."/>
            <person name="Lipzen A."/>
            <person name="Mereny Z."/>
            <person name="Hegedus B."/>
            <person name="Baldrian P."/>
            <person name="Stursova M."/>
            <person name="Weitz H."/>
            <person name="Taylor A."/>
            <person name="Grigoriev I.V."/>
            <person name="Nagy L.G."/>
            <person name="Martin F."/>
            <person name="Kauserud H."/>
        </authorList>
    </citation>
    <scope>NUCLEOTIDE SEQUENCE</scope>
    <source>
        <strain evidence="2">CBHHK002</strain>
    </source>
</reference>
<feature type="compositionally biased region" description="Basic and acidic residues" evidence="1">
    <location>
        <begin position="71"/>
        <end position="112"/>
    </location>
</feature>
<dbReference type="Proteomes" id="UP001218218">
    <property type="component" value="Unassembled WGS sequence"/>
</dbReference>
<keyword evidence="3" id="KW-1185">Reference proteome</keyword>
<evidence type="ECO:0000256" key="1">
    <source>
        <dbReference type="SAM" id="MobiDB-lite"/>
    </source>
</evidence>
<feature type="non-terminal residue" evidence="2">
    <location>
        <position position="1"/>
    </location>
</feature>
<feature type="region of interest" description="Disordered" evidence="1">
    <location>
        <begin position="64"/>
        <end position="143"/>
    </location>
</feature>
<proteinExistence type="predicted"/>
<feature type="region of interest" description="Disordered" evidence="1">
    <location>
        <begin position="1"/>
        <end position="45"/>
    </location>
</feature>
<name>A0AAD6ZKU2_9AGAR</name>